<evidence type="ECO:0000313" key="1">
    <source>
        <dbReference type="EMBL" id="KAK0069275.1"/>
    </source>
</evidence>
<accession>A0AAD8FM14</accession>
<dbReference type="EMBL" id="JASAOG010000003">
    <property type="protein sequence ID" value="KAK0069275.1"/>
    <property type="molecule type" value="Genomic_DNA"/>
</dbReference>
<dbReference type="Proteomes" id="UP001233172">
    <property type="component" value="Unassembled WGS sequence"/>
</dbReference>
<dbReference type="AlphaFoldDB" id="A0AAD8FM14"/>
<protein>
    <submittedName>
        <fullName evidence="1">Uncharacterized protein</fullName>
    </submittedName>
</protein>
<evidence type="ECO:0000313" key="2">
    <source>
        <dbReference type="Proteomes" id="UP001233172"/>
    </source>
</evidence>
<organism evidence="1 2">
    <name type="scientific">Biomphalaria pfeifferi</name>
    <name type="common">Bloodfluke planorb</name>
    <name type="synonym">Freshwater snail</name>
    <dbReference type="NCBI Taxonomy" id="112525"/>
    <lineage>
        <taxon>Eukaryota</taxon>
        <taxon>Metazoa</taxon>
        <taxon>Spiralia</taxon>
        <taxon>Lophotrochozoa</taxon>
        <taxon>Mollusca</taxon>
        <taxon>Gastropoda</taxon>
        <taxon>Heterobranchia</taxon>
        <taxon>Euthyneura</taxon>
        <taxon>Panpulmonata</taxon>
        <taxon>Hygrophila</taxon>
        <taxon>Lymnaeoidea</taxon>
        <taxon>Planorbidae</taxon>
        <taxon>Biomphalaria</taxon>
    </lineage>
</organism>
<name>A0AAD8FM14_BIOPF</name>
<reference evidence="1" key="1">
    <citation type="journal article" date="2023" name="PLoS Negl. Trop. Dis.">
        <title>A genome sequence for Biomphalaria pfeifferi, the major vector snail for the human-infecting parasite Schistosoma mansoni.</title>
        <authorList>
            <person name="Bu L."/>
            <person name="Lu L."/>
            <person name="Laidemitt M.R."/>
            <person name="Zhang S.M."/>
            <person name="Mutuku M."/>
            <person name="Mkoji G."/>
            <person name="Steinauer M."/>
            <person name="Loker E.S."/>
        </authorList>
    </citation>
    <scope>NUCLEOTIDE SEQUENCE</scope>
    <source>
        <strain evidence="1">KasaAsao</strain>
    </source>
</reference>
<keyword evidence="2" id="KW-1185">Reference proteome</keyword>
<comment type="caution">
    <text evidence="1">The sequence shown here is derived from an EMBL/GenBank/DDBJ whole genome shotgun (WGS) entry which is preliminary data.</text>
</comment>
<proteinExistence type="predicted"/>
<gene>
    <name evidence="1" type="ORF">Bpfe_001457</name>
</gene>
<reference evidence="1" key="2">
    <citation type="submission" date="2023-04" db="EMBL/GenBank/DDBJ databases">
        <authorList>
            <person name="Bu L."/>
            <person name="Lu L."/>
            <person name="Laidemitt M.R."/>
            <person name="Zhang S.M."/>
            <person name="Mutuku M."/>
            <person name="Mkoji G."/>
            <person name="Steinauer M."/>
            <person name="Loker E.S."/>
        </authorList>
    </citation>
    <scope>NUCLEOTIDE SEQUENCE</scope>
    <source>
        <strain evidence="1">KasaAsao</strain>
        <tissue evidence="1">Whole Snail</tissue>
    </source>
</reference>
<feature type="non-terminal residue" evidence="1">
    <location>
        <position position="156"/>
    </location>
</feature>
<sequence>MVGMILPIETSHILYFTRLSSLMAKLVREGNNREVWTLRPQLFGVRSLDTQTPTLLCQKSGHSDPNSFVSEVWTLRLNSFVSEVWTLRPQLFCVRSLDTHIPTLLCQKSGHSHPNSLTSEVWTLRPQLFCVRSLDTQTQLFGVKTMLYNVTIKKVE</sequence>